<dbReference type="AlphaFoldDB" id="A0A4R6UH84"/>
<protein>
    <submittedName>
        <fullName evidence="2">Uncharacterized protein DUF397</fullName>
    </submittedName>
</protein>
<evidence type="ECO:0000313" key="2">
    <source>
        <dbReference type="EMBL" id="TDQ45386.1"/>
    </source>
</evidence>
<name>A0A4R6UH84_9ACTN</name>
<dbReference type="EMBL" id="SNYN01000032">
    <property type="protein sequence ID" value="TDQ45386.1"/>
    <property type="molecule type" value="Genomic_DNA"/>
</dbReference>
<evidence type="ECO:0000313" key="3">
    <source>
        <dbReference type="Proteomes" id="UP000295281"/>
    </source>
</evidence>
<dbReference type="OrthoDB" id="3430276at2"/>
<accession>A0A4R6UH84</accession>
<comment type="caution">
    <text evidence="2">The sequence shown here is derived from an EMBL/GenBank/DDBJ whole genome shotgun (WGS) entry which is preliminary data.</text>
</comment>
<keyword evidence="3" id="KW-1185">Reference proteome</keyword>
<evidence type="ECO:0000259" key="1">
    <source>
        <dbReference type="Pfam" id="PF04149"/>
    </source>
</evidence>
<reference evidence="2 3" key="1">
    <citation type="submission" date="2019-03" db="EMBL/GenBank/DDBJ databases">
        <title>Genomic Encyclopedia of Type Strains, Phase IV (KMG-IV): sequencing the most valuable type-strain genomes for metagenomic binning, comparative biology and taxonomic classification.</title>
        <authorList>
            <person name="Goeker M."/>
        </authorList>
    </citation>
    <scope>NUCLEOTIDE SEQUENCE [LARGE SCALE GENOMIC DNA]</scope>
    <source>
        <strain evidence="2 3">DSM 46770</strain>
    </source>
</reference>
<dbReference type="Pfam" id="PF04149">
    <property type="entry name" value="DUF397"/>
    <property type="match status" value="1"/>
</dbReference>
<dbReference type="RefSeq" id="WP_133743525.1">
    <property type="nucleotide sequence ID" value="NZ_SNYN01000032.1"/>
</dbReference>
<sequence length="78" mass="8340">MNREASSVVGWHTSSYSMNGGGQCVEVGWHVSSYSAGPFLDNAPRTAVRDSTQRGLGFLSFPAAEWDAFLCAAAREAL</sequence>
<feature type="domain" description="DUF397" evidence="1">
    <location>
        <begin position="10"/>
        <end position="73"/>
    </location>
</feature>
<organism evidence="2 3">
    <name type="scientific">Actinorugispora endophytica</name>
    <dbReference type="NCBI Taxonomy" id="1605990"/>
    <lineage>
        <taxon>Bacteria</taxon>
        <taxon>Bacillati</taxon>
        <taxon>Actinomycetota</taxon>
        <taxon>Actinomycetes</taxon>
        <taxon>Streptosporangiales</taxon>
        <taxon>Nocardiopsidaceae</taxon>
        <taxon>Actinorugispora</taxon>
    </lineage>
</organism>
<gene>
    <name evidence="2" type="ORF">EV190_1328</name>
</gene>
<dbReference type="Proteomes" id="UP000295281">
    <property type="component" value="Unassembled WGS sequence"/>
</dbReference>
<proteinExistence type="predicted"/>
<dbReference type="InterPro" id="IPR007278">
    <property type="entry name" value="DUF397"/>
</dbReference>